<evidence type="ECO:0000313" key="5">
    <source>
        <dbReference type="Proteomes" id="UP000184073"/>
    </source>
</evidence>
<dbReference type="GeneID" id="63724645"/>
<feature type="region of interest" description="Disordered" evidence="2">
    <location>
        <begin position="25"/>
        <end position="66"/>
    </location>
</feature>
<dbReference type="GO" id="GO:0008270">
    <property type="term" value="F:zinc ion binding"/>
    <property type="evidence" value="ECO:0007669"/>
    <property type="project" value="InterPro"/>
</dbReference>
<feature type="region of interest" description="Disordered" evidence="2">
    <location>
        <begin position="90"/>
        <end position="125"/>
    </location>
</feature>
<dbReference type="AlphaFoldDB" id="A0A1L9PLR1"/>
<proteinExistence type="predicted"/>
<dbReference type="InterPro" id="IPR052780">
    <property type="entry name" value="AAA_Catabolism_Regulators"/>
</dbReference>
<accession>A0A1L9PLR1</accession>
<protein>
    <recommendedName>
        <fullName evidence="3">Xylanolytic transcriptional activator regulatory domain-containing protein</fullName>
    </recommendedName>
</protein>
<feature type="compositionally biased region" description="Polar residues" evidence="2">
    <location>
        <begin position="32"/>
        <end position="42"/>
    </location>
</feature>
<evidence type="ECO:0000256" key="1">
    <source>
        <dbReference type="ARBA" id="ARBA00023242"/>
    </source>
</evidence>
<dbReference type="GO" id="GO:0006351">
    <property type="term" value="P:DNA-templated transcription"/>
    <property type="evidence" value="ECO:0007669"/>
    <property type="project" value="InterPro"/>
</dbReference>
<evidence type="ECO:0000256" key="2">
    <source>
        <dbReference type="SAM" id="MobiDB-lite"/>
    </source>
</evidence>
<keyword evidence="1" id="KW-0539">Nucleus</keyword>
<dbReference type="GO" id="GO:0000981">
    <property type="term" value="F:DNA-binding transcription factor activity, RNA polymerase II-specific"/>
    <property type="evidence" value="ECO:0007669"/>
    <property type="project" value="TreeGrafter"/>
</dbReference>
<feature type="domain" description="Xylanolytic transcriptional activator regulatory" evidence="3">
    <location>
        <begin position="265"/>
        <end position="340"/>
    </location>
</feature>
<feature type="compositionally biased region" description="Polar residues" evidence="2">
    <location>
        <begin position="101"/>
        <end position="112"/>
    </location>
</feature>
<dbReference type="EMBL" id="KV878129">
    <property type="protein sequence ID" value="OJJ02474.1"/>
    <property type="molecule type" value="Genomic_DNA"/>
</dbReference>
<feature type="compositionally biased region" description="Basic residues" evidence="2">
    <location>
        <begin position="576"/>
        <end position="585"/>
    </location>
</feature>
<dbReference type="OrthoDB" id="5818554at2759"/>
<keyword evidence="5" id="KW-1185">Reference proteome</keyword>
<feature type="region of interest" description="Disordered" evidence="2">
    <location>
        <begin position="576"/>
        <end position="621"/>
    </location>
</feature>
<evidence type="ECO:0000313" key="4">
    <source>
        <dbReference type="EMBL" id="OJJ02474.1"/>
    </source>
</evidence>
<dbReference type="SMART" id="SM00906">
    <property type="entry name" value="Fungal_trans"/>
    <property type="match status" value="1"/>
</dbReference>
<organism evidence="4 5">
    <name type="scientific">Aspergillus versicolor CBS 583.65</name>
    <dbReference type="NCBI Taxonomy" id="1036611"/>
    <lineage>
        <taxon>Eukaryota</taxon>
        <taxon>Fungi</taxon>
        <taxon>Dikarya</taxon>
        <taxon>Ascomycota</taxon>
        <taxon>Pezizomycotina</taxon>
        <taxon>Eurotiomycetes</taxon>
        <taxon>Eurotiomycetidae</taxon>
        <taxon>Eurotiales</taxon>
        <taxon>Aspergillaceae</taxon>
        <taxon>Aspergillus</taxon>
        <taxon>Aspergillus subgen. Nidulantes</taxon>
    </lineage>
</organism>
<gene>
    <name evidence="4" type="ORF">ASPVEDRAFT_193257</name>
</gene>
<dbReference type="Proteomes" id="UP000184073">
    <property type="component" value="Unassembled WGS sequence"/>
</dbReference>
<dbReference type="PANTHER" id="PTHR31644">
    <property type="entry name" value="TRANSCRIPTIONAL ACTIVATOR ARO80-RELATED"/>
    <property type="match status" value="1"/>
</dbReference>
<dbReference type="VEuPathDB" id="FungiDB:ASPVEDRAFT_193257"/>
<dbReference type="PANTHER" id="PTHR31644:SF1">
    <property type="entry name" value="ZN(II)2CYS6 TRANSCRIPTION FACTOR (EUROFUNG)"/>
    <property type="match status" value="1"/>
</dbReference>
<dbReference type="RefSeq" id="XP_040668236.1">
    <property type="nucleotide sequence ID" value="XM_040809134.1"/>
</dbReference>
<dbReference type="CDD" id="cd12148">
    <property type="entry name" value="fungal_TF_MHR"/>
    <property type="match status" value="1"/>
</dbReference>
<dbReference type="InterPro" id="IPR007219">
    <property type="entry name" value="XnlR_reg_dom"/>
</dbReference>
<dbReference type="GO" id="GO:0005634">
    <property type="term" value="C:nucleus"/>
    <property type="evidence" value="ECO:0007669"/>
    <property type="project" value="TreeGrafter"/>
</dbReference>
<dbReference type="GO" id="GO:0003677">
    <property type="term" value="F:DNA binding"/>
    <property type="evidence" value="ECO:0007669"/>
    <property type="project" value="InterPro"/>
</dbReference>
<feature type="compositionally biased region" description="Polar residues" evidence="2">
    <location>
        <begin position="588"/>
        <end position="619"/>
    </location>
</feature>
<dbReference type="STRING" id="1036611.A0A1L9PLR1"/>
<evidence type="ECO:0000259" key="3">
    <source>
        <dbReference type="SMART" id="SM00906"/>
    </source>
</evidence>
<reference evidence="5" key="1">
    <citation type="journal article" date="2017" name="Genome Biol.">
        <title>Comparative genomics reveals high biological diversity and specific adaptations in the industrially and medically important fungal genus Aspergillus.</title>
        <authorList>
            <person name="de Vries R.P."/>
            <person name="Riley R."/>
            <person name="Wiebenga A."/>
            <person name="Aguilar-Osorio G."/>
            <person name="Amillis S."/>
            <person name="Uchima C.A."/>
            <person name="Anderluh G."/>
            <person name="Asadollahi M."/>
            <person name="Askin M."/>
            <person name="Barry K."/>
            <person name="Battaglia E."/>
            <person name="Bayram O."/>
            <person name="Benocci T."/>
            <person name="Braus-Stromeyer S.A."/>
            <person name="Caldana C."/>
            <person name="Canovas D."/>
            <person name="Cerqueira G.C."/>
            <person name="Chen F."/>
            <person name="Chen W."/>
            <person name="Choi C."/>
            <person name="Clum A."/>
            <person name="Dos Santos R.A."/>
            <person name="Damasio A.R."/>
            <person name="Diallinas G."/>
            <person name="Emri T."/>
            <person name="Fekete E."/>
            <person name="Flipphi M."/>
            <person name="Freyberg S."/>
            <person name="Gallo A."/>
            <person name="Gournas C."/>
            <person name="Habgood R."/>
            <person name="Hainaut M."/>
            <person name="Harispe M.L."/>
            <person name="Henrissat B."/>
            <person name="Hilden K.S."/>
            <person name="Hope R."/>
            <person name="Hossain A."/>
            <person name="Karabika E."/>
            <person name="Karaffa L."/>
            <person name="Karanyi Z."/>
            <person name="Krasevec N."/>
            <person name="Kuo A."/>
            <person name="Kusch H."/>
            <person name="LaButti K."/>
            <person name="Lagendijk E.L."/>
            <person name="Lapidus A."/>
            <person name="Levasseur A."/>
            <person name="Lindquist E."/>
            <person name="Lipzen A."/>
            <person name="Logrieco A.F."/>
            <person name="MacCabe A."/>
            <person name="Maekelae M.R."/>
            <person name="Malavazi I."/>
            <person name="Melin P."/>
            <person name="Meyer V."/>
            <person name="Mielnichuk N."/>
            <person name="Miskei M."/>
            <person name="Molnar A.P."/>
            <person name="Mule G."/>
            <person name="Ngan C.Y."/>
            <person name="Orejas M."/>
            <person name="Orosz E."/>
            <person name="Ouedraogo J.P."/>
            <person name="Overkamp K.M."/>
            <person name="Park H.-S."/>
            <person name="Perrone G."/>
            <person name="Piumi F."/>
            <person name="Punt P.J."/>
            <person name="Ram A.F."/>
            <person name="Ramon A."/>
            <person name="Rauscher S."/>
            <person name="Record E."/>
            <person name="Riano-Pachon D.M."/>
            <person name="Robert V."/>
            <person name="Roehrig J."/>
            <person name="Ruller R."/>
            <person name="Salamov A."/>
            <person name="Salih N.S."/>
            <person name="Samson R.A."/>
            <person name="Sandor E."/>
            <person name="Sanguinetti M."/>
            <person name="Schuetze T."/>
            <person name="Sepcic K."/>
            <person name="Shelest E."/>
            <person name="Sherlock G."/>
            <person name="Sophianopoulou V."/>
            <person name="Squina F.M."/>
            <person name="Sun H."/>
            <person name="Susca A."/>
            <person name="Todd R.B."/>
            <person name="Tsang A."/>
            <person name="Unkles S.E."/>
            <person name="van de Wiele N."/>
            <person name="van Rossen-Uffink D."/>
            <person name="Oliveira J.V."/>
            <person name="Vesth T.C."/>
            <person name="Visser J."/>
            <person name="Yu J.-H."/>
            <person name="Zhou M."/>
            <person name="Andersen M.R."/>
            <person name="Archer D.B."/>
            <person name="Baker S.E."/>
            <person name="Benoit I."/>
            <person name="Brakhage A.A."/>
            <person name="Braus G.H."/>
            <person name="Fischer R."/>
            <person name="Frisvad J.C."/>
            <person name="Goldman G.H."/>
            <person name="Houbraken J."/>
            <person name="Oakley B."/>
            <person name="Pocsi I."/>
            <person name="Scazzocchio C."/>
            <person name="Seiboth B."/>
            <person name="vanKuyk P.A."/>
            <person name="Wortman J."/>
            <person name="Dyer P.S."/>
            <person name="Grigoriev I.V."/>
        </authorList>
    </citation>
    <scope>NUCLEOTIDE SEQUENCE [LARGE SCALE GENOMIC DNA]</scope>
    <source>
        <strain evidence="5">CBS 583.65</strain>
    </source>
</reference>
<sequence>MKAPCASCHVSGSECVLIKSRRGGNFRRQKSGLASSNATPTGSREIFDSAVGSAEPHSDGEDSATESGDVLNMELRNPSDALQILALSGENQRSEPRDPSLSESNIANSGRGLNSGEYRAAAQPGKDPTTIFDDYELVQRGLIRPGVVYELLHRYSHYYHPYCPIVPLYFLSSANTEKIQRTDYFLLTAILTIASRDDPRHSLTHRYCWDHAQRLLIDVLLSHPWTQTPRTVEGLLLLAEWLPHIQVQETASEASKNLFSEDRTAWSLVGLAVRHGYLQRLDQGAFRSTGNISRERAERNRLVWAYIWIADRQISVRMGQSFWSRGPSNGARFVAQDFPSLQPRPETNNEDYASVLQATTELIQILHNAHAILFASKDRTLAMIYDGQYSRYLDDFRAAARTWHSTWSHISVSTKVQTTLLIMYEYICLYTNAFSFQAVITRAANPRLSSQKEQQNKKPFTELLSHGIMSSPDGRFIFDAFSAARNLLSLMNSLDPQNVICYLPSRYYLYGVYAAVLLHKADCTGAFQLGTQRQEIICLVRDFISVLEKAPSTESHICHSYSRMLKQLWTRRERRYSKSAARKRGQTGEANTVLQNQNQHQLRNDQQSPAGTAMSNSHSTPEDFGLQHIFDPVAVENDLAFPSVEGYFQGSFMPGVADFGSPFDGGLGILSGTQDWDLQAGLGSGEL</sequence>
<name>A0A1L9PLR1_ASPVE</name>